<evidence type="ECO:0000256" key="6">
    <source>
        <dbReference type="ARBA" id="ARBA00023004"/>
    </source>
</evidence>
<feature type="region of interest" description="Disordered" evidence="8">
    <location>
        <begin position="239"/>
        <end position="262"/>
    </location>
</feature>
<dbReference type="InterPro" id="IPR036851">
    <property type="entry name" value="Chloroperoxidase-like_sf"/>
</dbReference>
<dbReference type="AlphaFoldDB" id="A0AAX6MB06"/>
<evidence type="ECO:0000313" key="12">
    <source>
        <dbReference type="Proteomes" id="UP001369815"/>
    </source>
</evidence>
<dbReference type="Gene3D" id="1.10.489.10">
    <property type="entry name" value="Chloroperoxidase-like"/>
    <property type="match status" value="1"/>
</dbReference>
<dbReference type="InterPro" id="IPR000028">
    <property type="entry name" value="Chloroperoxidase"/>
</dbReference>
<evidence type="ECO:0000313" key="11">
    <source>
        <dbReference type="EMBL" id="KAK6949663.1"/>
    </source>
</evidence>
<dbReference type="Proteomes" id="UP001369815">
    <property type="component" value="Unassembled WGS sequence"/>
</dbReference>
<keyword evidence="4" id="KW-0479">Metal-binding</keyword>
<dbReference type="PANTHER" id="PTHR33577:SF7">
    <property type="entry name" value="HEME HALOPEROXIDASE FAMILY PROFILE DOMAIN-CONTAINING PROTEIN"/>
    <property type="match status" value="1"/>
</dbReference>
<sequence>MKLVYLSSAVAFGSAIADTAPWEGPGPNDVRGPCPMLNTLANHGFLPHDGKNIHVNKTVDALSSALNIDPELGSFLHSFAVTANPQPNATWWNLDHLSRHNILEHDASLSRQDAYFGAPDVFNEAVFNQTKSYWTGDVITLQMAANARLARLMTSNLTNPEYSMSDLGSSFSIGESVAYVAILGSKETRTVPKAYVEYLFEKERLPYELGFKKAETPMTDTDLGNLMDELISLQHFPQSPGKITKRSERPSEKRAEKRCPFH</sequence>
<evidence type="ECO:0000256" key="1">
    <source>
        <dbReference type="ARBA" id="ARBA00001970"/>
    </source>
</evidence>
<keyword evidence="6" id="KW-0408">Iron</keyword>
<dbReference type="GO" id="GO:0004601">
    <property type="term" value="F:peroxidase activity"/>
    <property type="evidence" value="ECO:0007669"/>
    <property type="project" value="UniProtKB-KW"/>
</dbReference>
<evidence type="ECO:0000256" key="5">
    <source>
        <dbReference type="ARBA" id="ARBA00023002"/>
    </source>
</evidence>
<comment type="caution">
    <text evidence="11">The sequence shown here is derived from an EMBL/GenBank/DDBJ whole genome shotgun (WGS) entry which is preliminary data.</text>
</comment>
<dbReference type="PROSITE" id="PS51405">
    <property type="entry name" value="HEME_HALOPEROXIDASE"/>
    <property type="match status" value="1"/>
</dbReference>
<dbReference type="Pfam" id="PF01328">
    <property type="entry name" value="Peroxidase_2"/>
    <property type="match status" value="1"/>
</dbReference>
<feature type="chain" id="PRO_5043388350" description="Heme haloperoxidase family profile domain-containing protein" evidence="9">
    <location>
        <begin position="18"/>
        <end position="262"/>
    </location>
</feature>
<keyword evidence="5" id="KW-0560">Oxidoreductase</keyword>
<comment type="cofactor">
    <cofactor evidence="1">
        <name>heme b</name>
        <dbReference type="ChEBI" id="CHEBI:60344"/>
    </cofactor>
</comment>
<reference evidence="11 12" key="1">
    <citation type="journal article" date="2024" name="Front Chem Biol">
        <title>Unveiling the potential of Daldinia eschscholtzii MFLUCC 19-0629 through bioactivity and bioinformatics studies for enhanced sustainable agriculture production.</title>
        <authorList>
            <person name="Brooks S."/>
            <person name="Weaver J.A."/>
            <person name="Klomchit A."/>
            <person name="Alharthi S.A."/>
            <person name="Onlamun T."/>
            <person name="Nurani R."/>
            <person name="Vong T.K."/>
            <person name="Alberti F."/>
            <person name="Greco C."/>
        </authorList>
    </citation>
    <scope>NUCLEOTIDE SEQUENCE [LARGE SCALE GENOMIC DNA]</scope>
    <source>
        <strain evidence="11">MFLUCC 19-0629</strain>
    </source>
</reference>
<evidence type="ECO:0000256" key="3">
    <source>
        <dbReference type="ARBA" id="ARBA00022617"/>
    </source>
</evidence>
<evidence type="ECO:0000259" key="10">
    <source>
        <dbReference type="PROSITE" id="PS51405"/>
    </source>
</evidence>
<gene>
    <name evidence="11" type="ORF">Daesc_009746</name>
</gene>
<keyword evidence="2" id="KW-0575">Peroxidase</keyword>
<organism evidence="11 12">
    <name type="scientific">Daldinia eschscholtzii</name>
    <dbReference type="NCBI Taxonomy" id="292717"/>
    <lineage>
        <taxon>Eukaryota</taxon>
        <taxon>Fungi</taxon>
        <taxon>Dikarya</taxon>
        <taxon>Ascomycota</taxon>
        <taxon>Pezizomycotina</taxon>
        <taxon>Sordariomycetes</taxon>
        <taxon>Xylariomycetidae</taxon>
        <taxon>Xylariales</taxon>
        <taxon>Hypoxylaceae</taxon>
        <taxon>Daldinia</taxon>
    </lineage>
</organism>
<keyword evidence="12" id="KW-1185">Reference proteome</keyword>
<proteinExistence type="inferred from homology"/>
<feature type="compositionally biased region" description="Basic and acidic residues" evidence="8">
    <location>
        <begin position="245"/>
        <end position="262"/>
    </location>
</feature>
<evidence type="ECO:0000256" key="4">
    <source>
        <dbReference type="ARBA" id="ARBA00022723"/>
    </source>
</evidence>
<evidence type="ECO:0000256" key="8">
    <source>
        <dbReference type="SAM" id="MobiDB-lite"/>
    </source>
</evidence>
<name>A0AAX6MB06_9PEZI</name>
<feature type="domain" description="Heme haloperoxidase family profile" evidence="10">
    <location>
        <begin position="18"/>
        <end position="225"/>
    </location>
</feature>
<comment type="similarity">
    <text evidence="7">Belongs to the chloroperoxidase family.</text>
</comment>
<dbReference type="EMBL" id="JBANMG010000009">
    <property type="protein sequence ID" value="KAK6949663.1"/>
    <property type="molecule type" value="Genomic_DNA"/>
</dbReference>
<feature type="signal peptide" evidence="9">
    <location>
        <begin position="1"/>
        <end position="17"/>
    </location>
</feature>
<keyword evidence="3" id="KW-0349">Heme</keyword>
<evidence type="ECO:0000256" key="7">
    <source>
        <dbReference type="ARBA" id="ARBA00025795"/>
    </source>
</evidence>
<dbReference type="SUPFAM" id="SSF47571">
    <property type="entry name" value="Cloroperoxidase"/>
    <property type="match status" value="1"/>
</dbReference>
<dbReference type="PANTHER" id="PTHR33577">
    <property type="entry name" value="STERIGMATOCYSTIN BIOSYNTHESIS PEROXIDASE STCC-RELATED"/>
    <property type="match status" value="1"/>
</dbReference>
<accession>A0AAX6MB06</accession>
<keyword evidence="9" id="KW-0732">Signal</keyword>
<dbReference type="GO" id="GO:0046872">
    <property type="term" value="F:metal ion binding"/>
    <property type="evidence" value="ECO:0007669"/>
    <property type="project" value="UniProtKB-KW"/>
</dbReference>
<evidence type="ECO:0000256" key="2">
    <source>
        <dbReference type="ARBA" id="ARBA00022559"/>
    </source>
</evidence>
<evidence type="ECO:0000256" key="9">
    <source>
        <dbReference type="SAM" id="SignalP"/>
    </source>
</evidence>
<protein>
    <recommendedName>
        <fullName evidence="10">Heme haloperoxidase family profile domain-containing protein</fullName>
    </recommendedName>
</protein>